<dbReference type="EMBL" id="QEAN01000092">
    <property type="protein sequence ID" value="TPX48880.1"/>
    <property type="molecule type" value="Genomic_DNA"/>
</dbReference>
<proteinExistence type="predicted"/>
<dbReference type="VEuPathDB" id="FungiDB:SeMB42_g02819"/>
<name>A0A507DDC5_9FUNG</name>
<evidence type="ECO:0000313" key="2">
    <source>
        <dbReference type="Proteomes" id="UP000317494"/>
    </source>
</evidence>
<protein>
    <submittedName>
        <fullName evidence="1">Uncharacterized protein</fullName>
    </submittedName>
</protein>
<evidence type="ECO:0000313" key="1">
    <source>
        <dbReference type="EMBL" id="TPX48880.1"/>
    </source>
</evidence>
<accession>A0A507DDC5</accession>
<organism evidence="1 2">
    <name type="scientific">Synchytrium endobioticum</name>
    <dbReference type="NCBI Taxonomy" id="286115"/>
    <lineage>
        <taxon>Eukaryota</taxon>
        <taxon>Fungi</taxon>
        <taxon>Fungi incertae sedis</taxon>
        <taxon>Chytridiomycota</taxon>
        <taxon>Chytridiomycota incertae sedis</taxon>
        <taxon>Chytridiomycetes</taxon>
        <taxon>Synchytriales</taxon>
        <taxon>Synchytriaceae</taxon>
        <taxon>Synchytrium</taxon>
    </lineage>
</organism>
<comment type="caution">
    <text evidence="1">The sequence shown here is derived from an EMBL/GenBank/DDBJ whole genome shotgun (WGS) entry which is preliminary data.</text>
</comment>
<dbReference type="Proteomes" id="UP000317494">
    <property type="component" value="Unassembled WGS sequence"/>
</dbReference>
<reference evidence="1 2" key="1">
    <citation type="journal article" date="2019" name="Sci. Rep.">
        <title>Comparative genomics of chytrid fungi reveal insights into the obligate biotrophic and pathogenic lifestyle of Synchytrium endobioticum.</title>
        <authorList>
            <person name="van de Vossenberg B.T.L.H."/>
            <person name="Warris S."/>
            <person name="Nguyen H.D.T."/>
            <person name="van Gent-Pelzer M.P.E."/>
            <person name="Joly D.L."/>
            <person name="van de Geest H.C."/>
            <person name="Bonants P.J.M."/>
            <person name="Smith D.S."/>
            <person name="Levesque C.A."/>
            <person name="van der Lee T.A.J."/>
        </authorList>
    </citation>
    <scope>NUCLEOTIDE SEQUENCE [LARGE SCALE GENOMIC DNA]</scope>
    <source>
        <strain evidence="1 2">MB42</strain>
    </source>
</reference>
<keyword evidence="2" id="KW-1185">Reference proteome</keyword>
<dbReference type="AlphaFoldDB" id="A0A507DDC5"/>
<gene>
    <name evidence="1" type="ORF">SeMB42_g02819</name>
</gene>
<sequence>MREKEMIHAMHSLNIDNNTDSMDVDEINQHQLYLATVYTPSRYKQQFYLQFTISRKTKGYVHGQALLDCGASRSFMSKIFAEINRIPTIPLKKTMTVYIKLMVRRHPTLYQSRI</sequence>